<feature type="transmembrane region" description="Helical" evidence="1">
    <location>
        <begin position="12"/>
        <end position="44"/>
    </location>
</feature>
<evidence type="ECO:0000313" key="2">
    <source>
        <dbReference type="EMBL" id="MDJ1132452.1"/>
    </source>
</evidence>
<evidence type="ECO:0000313" key="3">
    <source>
        <dbReference type="Proteomes" id="UP001214441"/>
    </source>
</evidence>
<name>A0ABT6ZTQ8_9ACTN</name>
<reference evidence="2 3" key="1">
    <citation type="submission" date="2023-05" db="EMBL/GenBank/DDBJ databases">
        <title>Streptantibioticus silvisoli sp. nov., acidotolerant actinomycetes 1 from pine litter.</title>
        <authorList>
            <person name="Swiecimska M."/>
            <person name="Golinska P."/>
            <person name="Sangal V."/>
            <person name="Wachnowicz B."/>
            <person name="Goodfellow M."/>
        </authorList>
    </citation>
    <scope>NUCLEOTIDE SEQUENCE [LARGE SCALE GENOMIC DNA]</scope>
    <source>
        <strain evidence="2 3">DSM 42109</strain>
    </source>
</reference>
<evidence type="ECO:0000256" key="1">
    <source>
        <dbReference type="SAM" id="Phobius"/>
    </source>
</evidence>
<proteinExistence type="predicted"/>
<sequence>MTLFRLALDHPLLVSLLLLTGVVFWIVGAVAITTGLIRAGIWAWRAATGRQRRGRHRVLATADVPEEPHVKEQV</sequence>
<keyword evidence="3" id="KW-1185">Reference proteome</keyword>
<keyword evidence="1" id="KW-1133">Transmembrane helix</keyword>
<keyword evidence="1" id="KW-0812">Transmembrane</keyword>
<gene>
    <name evidence="2" type="ORF">NMN56_010920</name>
</gene>
<organism evidence="2 3">
    <name type="scientific">Streptomyces iconiensis</name>
    <dbReference type="NCBI Taxonomy" id="1384038"/>
    <lineage>
        <taxon>Bacteria</taxon>
        <taxon>Bacillati</taxon>
        <taxon>Actinomycetota</taxon>
        <taxon>Actinomycetes</taxon>
        <taxon>Kitasatosporales</taxon>
        <taxon>Streptomycetaceae</taxon>
        <taxon>Streptomyces</taxon>
    </lineage>
</organism>
<protein>
    <submittedName>
        <fullName evidence="2">Uncharacterized protein</fullName>
    </submittedName>
</protein>
<dbReference type="Proteomes" id="UP001214441">
    <property type="component" value="Unassembled WGS sequence"/>
</dbReference>
<dbReference type="RefSeq" id="WP_274038986.1">
    <property type="nucleotide sequence ID" value="NZ_JANCPR020000008.1"/>
</dbReference>
<comment type="caution">
    <text evidence="2">The sequence shown here is derived from an EMBL/GenBank/DDBJ whole genome shotgun (WGS) entry which is preliminary data.</text>
</comment>
<accession>A0ABT6ZTQ8</accession>
<dbReference type="EMBL" id="JANCPR020000008">
    <property type="protein sequence ID" value="MDJ1132452.1"/>
    <property type="molecule type" value="Genomic_DNA"/>
</dbReference>
<keyword evidence="1" id="KW-0472">Membrane</keyword>